<dbReference type="AlphaFoldDB" id="M0A9D1"/>
<protein>
    <submittedName>
        <fullName evidence="1">Uncharacterized protein</fullName>
    </submittedName>
</protein>
<organism evidence="1 2">
    <name type="scientific">Natrialba taiwanensis DSM 12281</name>
    <dbReference type="NCBI Taxonomy" id="1230458"/>
    <lineage>
        <taxon>Archaea</taxon>
        <taxon>Methanobacteriati</taxon>
        <taxon>Methanobacteriota</taxon>
        <taxon>Stenosarchaea group</taxon>
        <taxon>Halobacteria</taxon>
        <taxon>Halobacteriales</taxon>
        <taxon>Natrialbaceae</taxon>
        <taxon>Natrialba</taxon>
    </lineage>
</organism>
<dbReference type="STRING" id="1230458.C484_03820"/>
<evidence type="ECO:0000313" key="1">
    <source>
        <dbReference type="EMBL" id="ELY95385.1"/>
    </source>
</evidence>
<dbReference type="PATRIC" id="fig|1230458.4.peg.769"/>
<dbReference type="InterPro" id="IPR009758">
    <property type="entry name" value="DUF1326"/>
</dbReference>
<gene>
    <name evidence="1" type="ORF">C484_03820</name>
</gene>
<proteinExistence type="predicted"/>
<accession>M0A9D1</accession>
<dbReference type="EMBL" id="AOIL01000013">
    <property type="protein sequence ID" value="ELY95385.1"/>
    <property type="molecule type" value="Genomic_DNA"/>
</dbReference>
<evidence type="ECO:0000313" key="2">
    <source>
        <dbReference type="Proteomes" id="UP000011648"/>
    </source>
</evidence>
<reference evidence="1 2" key="1">
    <citation type="journal article" date="2014" name="PLoS Genet.">
        <title>Phylogenetically driven sequencing of extremely halophilic archaea reveals strategies for static and dynamic osmo-response.</title>
        <authorList>
            <person name="Becker E.A."/>
            <person name="Seitzer P.M."/>
            <person name="Tritt A."/>
            <person name="Larsen D."/>
            <person name="Krusor M."/>
            <person name="Yao A.I."/>
            <person name="Wu D."/>
            <person name="Madern D."/>
            <person name="Eisen J.A."/>
            <person name="Darling A.E."/>
            <person name="Facciotti M.T."/>
        </authorList>
    </citation>
    <scope>NUCLEOTIDE SEQUENCE [LARGE SCALE GENOMIC DNA]</scope>
    <source>
        <strain evidence="1 2">DSM 12281</strain>
    </source>
</reference>
<sequence>MEPPDDDVCTVSLAWHIEEGNYGDVDLSGVDVGMLISTDEGVMFAPETEWDIVLFVDEGANDDQREALEDIYSGRAGGIWAPVADTHVRSADVTTVPISFSRDGADFSVEIGDAIEMDASGAVGFNEEVGTISPHPLTKSTEVQTGKSTTATVSYNDQFTWDVSGNNAYLGDFELANS</sequence>
<name>M0A9D1_9EURY</name>
<dbReference type="Proteomes" id="UP000011648">
    <property type="component" value="Unassembled WGS sequence"/>
</dbReference>
<keyword evidence="2" id="KW-1185">Reference proteome</keyword>
<comment type="caution">
    <text evidence="1">The sequence shown here is derived from an EMBL/GenBank/DDBJ whole genome shotgun (WGS) entry which is preliminary data.</text>
</comment>
<dbReference type="Pfam" id="PF07040">
    <property type="entry name" value="DUF1326"/>
    <property type="match status" value="1"/>
</dbReference>